<dbReference type="PANTHER" id="PTHR31084:SF0">
    <property type="entry name" value="ALPHA-L-FUCOSIDASE 2"/>
    <property type="match status" value="1"/>
</dbReference>
<dbReference type="Gene3D" id="1.50.10.10">
    <property type="match status" value="1"/>
</dbReference>
<name>A0ABU3R5W8_9BACL</name>
<feature type="domain" description="CBM6" evidence="3">
    <location>
        <begin position="798"/>
        <end position="923"/>
    </location>
</feature>
<dbReference type="InterPro" id="IPR008979">
    <property type="entry name" value="Galactose-bd-like_sf"/>
</dbReference>
<keyword evidence="4" id="KW-0378">Hydrolase</keyword>
<dbReference type="InterPro" id="IPR012341">
    <property type="entry name" value="6hp_glycosidase-like_sf"/>
</dbReference>
<dbReference type="Proteomes" id="UP001260980">
    <property type="component" value="Unassembled WGS sequence"/>
</dbReference>
<dbReference type="Pfam" id="PF14498">
    <property type="entry name" value="Glyco_hyd_65N_2"/>
    <property type="match status" value="1"/>
</dbReference>
<dbReference type="SMART" id="SM00458">
    <property type="entry name" value="RICIN"/>
    <property type="match status" value="1"/>
</dbReference>
<dbReference type="SMART" id="SM00606">
    <property type="entry name" value="CBD_IV"/>
    <property type="match status" value="1"/>
</dbReference>
<evidence type="ECO:0000259" key="3">
    <source>
        <dbReference type="PROSITE" id="PS51175"/>
    </source>
</evidence>
<evidence type="ECO:0000313" key="4">
    <source>
        <dbReference type="EMBL" id="MDU0199663.1"/>
    </source>
</evidence>
<dbReference type="SUPFAM" id="SSF48208">
    <property type="entry name" value="Six-hairpin glycosidases"/>
    <property type="match status" value="1"/>
</dbReference>
<dbReference type="PANTHER" id="PTHR31084">
    <property type="entry name" value="ALPHA-L-FUCOSIDASE 2"/>
    <property type="match status" value="1"/>
</dbReference>
<evidence type="ECO:0000256" key="1">
    <source>
        <dbReference type="ARBA" id="ARBA00022729"/>
    </source>
</evidence>
<evidence type="ECO:0000256" key="2">
    <source>
        <dbReference type="SAM" id="SignalP"/>
    </source>
</evidence>
<dbReference type="PROSITE" id="PS50231">
    <property type="entry name" value="RICIN_B_LECTIN"/>
    <property type="match status" value="1"/>
</dbReference>
<comment type="caution">
    <text evidence="4">The sequence shown here is derived from an EMBL/GenBank/DDBJ whole genome shotgun (WGS) entry which is preliminary data.</text>
</comment>
<dbReference type="Gene3D" id="2.80.10.50">
    <property type="match status" value="1"/>
</dbReference>
<dbReference type="SUPFAM" id="SSF50370">
    <property type="entry name" value="Ricin B-like lectins"/>
    <property type="match status" value="1"/>
</dbReference>
<dbReference type="CDD" id="cd04084">
    <property type="entry name" value="CBM6_xylanase-like"/>
    <property type="match status" value="1"/>
</dbReference>
<feature type="signal peptide" evidence="2">
    <location>
        <begin position="1"/>
        <end position="32"/>
    </location>
</feature>
<protein>
    <submittedName>
        <fullName evidence="4">Glycoside hydrolase N-terminal domain-containing protein</fullName>
    </submittedName>
</protein>
<reference evidence="4 5" key="1">
    <citation type="submission" date="2023-10" db="EMBL/GenBank/DDBJ databases">
        <title>Paenibacillus strain PFR10 Genome sequencing and assembly.</title>
        <authorList>
            <person name="Kim I."/>
        </authorList>
    </citation>
    <scope>NUCLEOTIDE SEQUENCE [LARGE SCALE GENOMIC DNA]</scope>
    <source>
        <strain evidence="4 5">PFR10</strain>
    </source>
</reference>
<dbReference type="InterPro" id="IPR027414">
    <property type="entry name" value="GH95_N_dom"/>
</dbReference>
<dbReference type="Pfam" id="PF03422">
    <property type="entry name" value="CBM_6"/>
    <property type="match status" value="1"/>
</dbReference>
<dbReference type="CDD" id="cd00161">
    <property type="entry name" value="beta-trefoil_Ricin-like"/>
    <property type="match status" value="1"/>
</dbReference>
<organism evidence="4 5">
    <name type="scientific">Paenibacillus violae</name>
    <dbReference type="NCBI Taxonomy" id="3077234"/>
    <lineage>
        <taxon>Bacteria</taxon>
        <taxon>Bacillati</taxon>
        <taxon>Bacillota</taxon>
        <taxon>Bacilli</taxon>
        <taxon>Bacillales</taxon>
        <taxon>Paenibacillaceae</taxon>
        <taxon>Paenibacillus</taxon>
    </lineage>
</organism>
<dbReference type="InterPro" id="IPR005084">
    <property type="entry name" value="CBM6"/>
</dbReference>
<evidence type="ECO:0000313" key="5">
    <source>
        <dbReference type="Proteomes" id="UP001260980"/>
    </source>
</evidence>
<dbReference type="InterPro" id="IPR035992">
    <property type="entry name" value="Ricin_B-like_lectins"/>
</dbReference>
<dbReference type="EMBL" id="JAWCUD010000001">
    <property type="protein sequence ID" value="MDU0199663.1"/>
    <property type="molecule type" value="Genomic_DNA"/>
</dbReference>
<dbReference type="InterPro" id="IPR054363">
    <property type="entry name" value="GH95_cat"/>
</dbReference>
<dbReference type="SUPFAM" id="SSF49785">
    <property type="entry name" value="Galactose-binding domain-like"/>
    <property type="match status" value="1"/>
</dbReference>
<dbReference type="Gene3D" id="2.60.120.260">
    <property type="entry name" value="Galactose-binding domain-like"/>
    <property type="match status" value="1"/>
</dbReference>
<dbReference type="InterPro" id="IPR006584">
    <property type="entry name" value="Cellulose-bd_IV"/>
</dbReference>
<dbReference type="Pfam" id="PF22124">
    <property type="entry name" value="Glyco_hydro_95_cat"/>
    <property type="match status" value="1"/>
</dbReference>
<feature type="chain" id="PRO_5047219418" evidence="2">
    <location>
        <begin position="33"/>
        <end position="1068"/>
    </location>
</feature>
<dbReference type="InterPro" id="IPR008928">
    <property type="entry name" value="6-hairpin_glycosidase_sf"/>
</dbReference>
<dbReference type="GO" id="GO:0016787">
    <property type="term" value="F:hydrolase activity"/>
    <property type="evidence" value="ECO:0007669"/>
    <property type="project" value="UniProtKB-KW"/>
</dbReference>
<accession>A0ABU3R5W8</accession>
<dbReference type="RefSeq" id="WP_315948935.1">
    <property type="nucleotide sequence ID" value="NZ_JAWCUD010000001.1"/>
</dbReference>
<keyword evidence="5" id="KW-1185">Reference proteome</keyword>
<sequence length="1068" mass="115522">MKKVKTGFISMMVSTLLVASLISVGASNQAQANVGSTALPVQKTGNWDDLKINWTTPASGTDFTGAPVGNGFFGAKVSGGVATEILQLNDKTFHSGEPFNNYNPSRKTALNSTRSLLAEADTATTVTYREQKLKQAETAANGMWGYAYMANFLPIGNIVLDVPNTTGYTNYNRELHLDKAAVTTTYKVGSTTYKREVFASYPDRVMVVRMTNDGGLPMSMTAKMTLPNEMSGHGTVSSSGNEIQMTGTAPYAYAQYPTTLWADGRGMTFDARLRARTTGGTITATGGNLNISGASVIELLYADATSYKDPFTNPNPSQGGNNPTPIVTGIMNAAFAKTYDQLLSAHQTDYRSLFRRLWTEVNGNIGDARANVLSYQYARYVSICTSRANTFDRPHNQQGMWNYMWSPRSNGAHYFNENVEKMYALIETGNLAENGDPLWKYIKNLAINGAKTAQSDFGFDGWVVPHASDVWAKTALGANDNEWALYPTGGMWLMFNVYDHYRFTQDKTFLRDTAFPLMKGSAEFALDLLVANKDGYLVTSPSTSPETKYVLSDGTKIAVSQGSTIDMTVIRELFENVLEAGSILETDSPADVDLLNRIRTALPKLLPYQIGTGGQIKEWNNDYANVDPSHRHASHLIGVGFLDQITKRGTPDLFQAAKVSLNMRGSGGYHPDSGYMWARLNDGNKAAALATIYPTNPSVNEWQIKSAYYPELFVQSHTGEIELLPSLPTTWTSGEITGVKARGGYELSIKWANGQLVSAQIDSPTGTVPVIRYGNQLLNPFTDSRITFVRGNTQTAFNQIEAENYDSQSGVQLENVSDKGTGYDLTSIDNNDYTVYNNVDFGSGAASFSARVASNGPGGTIEIRLGSMTGTLVGTCTVPSTGGGQIWQTVGCGVTGATGVQNVYLVYKGTGGSLFHLNWFQFSQSALVGGVYKLINVGSGNLAMDVKGHATANGAAVIVSPDNGSASEQWNISDNGDGTFRLLGVPSGKALDVSTATTTDNSKTIIWPYGGSPNERWKFNANTDGTYTIIGVQSNKPLDTLLTGTEYSVVIKTANGTVSQKWRLVKLQ</sequence>
<dbReference type="PROSITE" id="PS51175">
    <property type="entry name" value="CBM6"/>
    <property type="match status" value="1"/>
</dbReference>
<dbReference type="Pfam" id="PF14200">
    <property type="entry name" value="RicinB_lectin_2"/>
    <property type="match status" value="1"/>
</dbReference>
<proteinExistence type="predicted"/>
<keyword evidence="1 2" id="KW-0732">Signal</keyword>
<gene>
    <name evidence="4" type="ORF">RQP52_01110</name>
</gene>
<dbReference type="InterPro" id="IPR000772">
    <property type="entry name" value="Ricin_B_lectin"/>
</dbReference>